<dbReference type="SUPFAM" id="SSF52833">
    <property type="entry name" value="Thioredoxin-like"/>
    <property type="match status" value="1"/>
</dbReference>
<reference evidence="1 2" key="1">
    <citation type="submission" date="2014-07" db="EMBL/GenBank/DDBJ databases">
        <title>Comparative analysis of Nitrosococcus oceani genome inventories of strains from Pacific and Atlantic gyres.</title>
        <authorList>
            <person name="Lim C.K."/>
            <person name="Wang L."/>
            <person name="Sayavedra-Soto L.A."/>
            <person name="Klotz M.G."/>
        </authorList>
    </citation>
    <scope>NUCLEOTIDE SEQUENCE [LARGE SCALE GENOMIC DNA]</scope>
    <source>
        <strain evidence="1 2">C-27</strain>
    </source>
</reference>
<feature type="non-terminal residue" evidence="1">
    <location>
        <position position="101"/>
    </location>
</feature>
<protein>
    <submittedName>
        <fullName evidence="1">Uncharacterized protein</fullName>
    </submittedName>
</protein>
<dbReference type="PANTHER" id="PTHR46388">
    <property type="entry name" value="NHL REPEAT-CONTAINING PROTEIN 2"/>
    <property type="match status" value="1"/>
</dbReference>
<dbReference type="AlphaFoldDB" id="A0A0E2YY81"/>
<gene>
    <name evidence="1" type="ORF">IB75_17375</name>
</gene>
<dbReference type="Proteomes" id="UP000028839">
    <property type="component" value="Unassembled WGS sequence"/>
</dbReference>
<name>A0A0E2YY81_9GAMM</name>
<comment type="caution">
    <text evidence="1">The sequence shown here is derived from an EMBL/GenBank/DDBJ whole genome shotgun (WGS) entry which is preliminary data.</text>
</comment>
<accession>A0A0E2YY81</accession>
<dbReference type="Gene3D" id="3.40.30.10">
    <property type="entry name" value="Glutaredoxin"/>
    <property type="match status" value="1"/>
</dbReference>
<organism evidence="1 2">
    <name type="scientific">Nitrosococcus oceani C-27</name>
    <dbReference type="NCBI Taxonomy" id="314279"/>
    <lineage>
        <taxon>Bacteria</taxon>
        <taxon>Pseudomonadati</taxon>
        <taxon>Pseudomonadota</taxon>
        <taxon>Gammaproteobacteria</taxon>
        <taxon>Chromatiales</taxon>
        <taxon>Chromatiaceae</taxon>
        <taxon>Nitrosococcus</taxon>
    </lineage>
</organism>
<dbReference type="HOGENOM" id="CLU_2297607_0_0_6"/>
<evidence type="ECO:0000313" key="2">
    <source>
        <dbReference type="Proteomes" id="UP000028839"/>
    </source>
</evidence>
<dbReference type="EMBL" id="JPGN01000283">
    <property type="protein sequence ID" value="KFI17926.1"/>
    <property type="molecule type" value="Genomic_DNA"/>
</dbReference>
<sequence>MTVWNKFGVTGWPTIAIIDPNGTLVYRQSGEGQKEMIEDTIDVLLEKHEKSHTLAREPIKIVKTIQKTNAILSFPGKISISNSKIAISDSNHNRIIVTDLV</sequence>
<proteinExistence type="predicted"/>
<evidence type="ECO:0000313" key="1">
    <source>
        <dbReference type="EMBL" id="KFI17926.1"/>
    </source>
</evidence>
<dbReference type="PANTHER" id="PTHR46388:SF2">
    <property type="entry name" value="NHL REPEAT-CONTAINING PROTEIN 2"/>
    <property type="match status" value="1"/>
</dbReference>
<dbReference type="InterPro" id="IPR036249">
    <property type="entry name" value="Thioredoxin-like_sf"/>
</dbReference>